<feature type="domain" description="Mitochondrial transcription rescue factor 1 C-terminal" evidence="4">
    <location>
        <begin position="120"/>
        <end position="211"/>
    </location>
</feature>
<sequence>MMLARKFVCHIRPVSLCLCAMAPRPLVDQRNCVNAFSTSIVGPHFVVASASIFGFPDVPKTTKTFICNRNYSVSRKSGRGRKPTPSKAEDDDDDEEDDDDESDVEEDDGLPKDYRTMDFVLLSRRLDAVVGRALNVSITSIAKAILEGKVRVNETVIIKKAQEIEQADEMDVWVSTYEDNDRLAITRRVRIVRCRFDKREGYRISAKCWTNFVTDNWLREDASGGGRPREKKEDEKR</sequence>
<organism evidence="5 6">
    <name type="scientific">Globodera rostochiensis</name>
    <name type="common">Golden nematode worm</name>
    <name type="synonym">Heterodera rostochiensis</name>
    <dbReference type="NCBI Taxonomy" id="31243"/>
    <lineage>
        <taxon>Eukaryota</taxon>
        <taxon>Metazoa</taxon>
        <taxon>Ecdysozoa</taxon>
        <taxon>Nematoda</taxon>
        <taxon>Chromadorea</taxon>
        <taxon>Rhabditida</taxon>
        <taxon>Tylenchina</taxon>
        <taxon>Tylenchomorpha</taxon>
        <taxon>Tylenchoidea</taxon>
        <taxon>Heteroderidae</taxon>
        <taxon>Heteroderinae</taxon>
        <taxon>Globodera</taxon>
    </lineage>
</organism>
<proteinExistence type="predicted"/>
<feature type="compositionally biased region" description="Acidic residues" evidence="2">
    <location>
        <begin position="89"/>
        <end position="108"/>
    </location>
</feature>
<feature type="signal peptide" evidence="3">
    <location>
        <begin position="1"/>
        <end position="17"/>
    </location>
</feature>
<dbReference type="SUPFAM" id="SSF55174">
    <property type="entry name" value="Alpha-L RNA-binding motif"/>
    <property type="match status" value="1"/>
</dbReference>
<name>A0A914I8X3_GLORO</name>
<evidence type="ECO:0000313" key="6">
    <source>
        <dbReference type="WBParaSite" id="Gr19_v10_g8371.t1"/>
    </source>
</evidence>
<dbReference type="WBParaSite" id="Gr19_v10_g8371.t1">
    <property type="protein sequence ID" value="Gr19_v10_g8371.t1"/>
    <property type="gene ID" value="Gr19_v10_g8371"/>
</dbReference>
<dbReference type="PANTHER" id="PTHR13633:SF3">
    <property type="entry name" value="MITOCHONDRIAL TRANSCRIPTION RESCUE FACTOR 1"/>
    <property type="match status" value="1"/>
</dbReference>
<dbReference type="Proteomes" id="UP000887572">
    <property type="component" value="Unplaced"/>
</dbReference>
<accession>A0A914I8X3</accession>
<keyword evidence="1" id="KW-0694">RNA-binding</keyword>
<evidence type="ECO:0000313" key="5">
    <source>
        <dbReference type="Proteomes" id="UP000887572"/>
    </source>
</evidence>
<evidence type="ECO:0000256" key="2">
    <source>
        <dbReference type="SAM" id="MobiDB-lite"/>
    </source>
</evidence>
<feature type="chain" id="PRO_5036813245" evidence="3">
    <location>
        <begin position="18"/>
        <end position="237"/>
    </location>
</feature>
<dbReference type="GO" id="GO:0005739">
    <property type="term" value="C:mitochondrion"/>
    <property type="evidence" value="ECO:0007669"/>
    <property type="project" value="TreeGrafter"/>
</dbReference>
<dbReference type="AlphaFoldDB" id="A0A914I8X3"/>
<dbReference type="InterPro" id="IPR036986">
    <property type="entry name" value="S4_RNA-bd_sf"/>
</dbReference>
<protein>
    <submittedName>
        <fullName evidence="6">RNA-binding S4 domain-containing protein</fullName>
    </submittedName>
</protein>
<dbReference type="Pfam" id="PF25818">
    <property type="entry name" value="MTRES1_C"/>
    <property type="match status" value="1"/>
</dbReference>
<dbReference type="Gene3D" id="3.10.290.10">
    <property type="entry name" value="RNA-binding S4 domain"/>
    <property type="match status" value="1"/>
</dbReference>
<reference evidence="6" key="1">
    <citation type="submission" date="2022-11" db="UniProtKB">
        <authorList>
            <consortium name="WormBaseParasite"/>
        </authorList>
    </citation>
    <scope>IDENTIFICATION</scope>
</reference>
<dbReference type="InterPro" id="IPR057896">
    <property type="entry name" value="MTRES1_C"/>
</dbReference>
<dbReference type="PROSITE" id="PS50889">
    <property type="entry name" value="S4"/>
    <property type="match status" value="1"/>
</dbReference>
<evidence type="ECO:0000256" key="1">
    <source>
        <dbReference type="PROSITE-ProRule" id="PRU00182"/>
    </source>
</evidence>
<dbReference type="GO" id="GO:1903108">
    <property type="term" value="P:regulation of mitochondrial transcription"/>
    <property type="evidence" value="ECO:0007669"/>
    <property type="project" value="TreeGrafter"/>
</dbReference>
<keyword evidence="3" id="KW-0732">Signal</keyword>
<feature type="region of interest" description="Disordered" evidence="2">
    <location>
        <begin position="74"/>
        <end position="111"/>
    </location>
</feature>
<evidence type="ECO:0000256" key="3">
    <source>
        <dbReference type="SAM" id="SignalP"/>
    </source>
</evidence>
<dbReference type="CDD" id="cd00165">
    <property type="entry name" value="S4"/>
    <property type="match status" value="1"/>
</dbReference>
<dbReference type="PANTHER" id="PTHR13633">
    <property type="entry name" value="MITOCHONDRIAL TRANSCRIPTION RESCUE FACTOR 1"/>
    <property type="match status" value="1"/>
</dbReference>
<dbReference type="GO" id="GO:0003723">
    <property type="term" value="F:RNA binding"/>
    <property type="evidence" value="ECO:0007669"/>
    <property type="project" value="UniProtKB-KW"/>
</dbReference>
<evidence type="ECO:0000259" key="4">
    <source>
        <dbReference type="Pfam" id="PF25818"/>
    </source>
</evidence>
<keyword evidence="5" id="KW-1185">Reference proteome</keyword>